<proteinExistence type="predicted"/>
<accession>A0ABU8SG86</accession>
<protein>
    <submittedName>
        <fullName evidence="1">Uncharacterized protein</fullName>
    </submittedName>
</protein>
<comment type="caution">
    <text evidence="1">The sequence shown here is derived from an EMBL/GenBank/DDBJ whole genome shotgun (WGS) entry which is preliminary data.</text>
</comment>
<keyword evidence="2" id="KW-1185">Reference proteome</keyword>
<name>A0ABU8SG86_9LACO</name>
<gene>
    <name evidence="1" type="ORF">R4Y45_04035</name>
</gene>
<dbReference type="EMBL" id="JAWMWG010000001">
    <property type="protein sequence ID" value="MEJ6348396.1"/>
    <property type="molecule type" value="Genomic_DNA"/>
</dbReference>
<reference evidence="1 2" key="1">
    <citation type="submission" date="2023-10" db="EMBL/GenBank/DDBJ databases">
        <title>Holzapfeliella saturejae sp. nov. isolated from Satureja montana flowers.</title>
        <authorList>
            <person name="Alcantara C."/>
            <person name="Zuniga M."/>
            <person name="Landete J.M."/>
            <person name="Monedero V."/>
        </authorList>
    </citation>
    <scope>NUCLEOTIDE SEQUENCE [LARGE SCALE GENOMIC DNA]</scope>
    <source>
        <strain evidence="1 2">He02</strain>
    </source>
</reference>
<evidence type="ECO:0000313" key="1">
    <source>
        <dbReference type="EMBL" id="MEJ6348396.1"/>
    </source>
</evidence>
<organism evidence="1 2">
    <name type="scientific">Holzapfeliella saturejae</name>
    <dbReference type="NCBI Taxonomy" id="3082953"/>
    <lineage>
        <taxon>Bacteria</taxon>
        <taxon>Bacillati</taxon>
        <taxon>Bacillota</taxon>
        <taxon>Bacilli</taxon>
        <taxon>Lactobacillales</taxon>
        <taxon>Lactobacillaceae</taxon>
        <taxon>Holzapfeliella</taxon>
    </lineage>
</organism>
<evidence type="ECO:0000313" key="2">
    <source>
        <dbReference type="Proteomes" id="UP001377804"/>
    </source>
</evidence>
<dbReference type="Proteomes" id="UP001377804">
    <property type="component" value="Unassembled WGS sequence"/>
</dbReference>
<dbReference type="RefSeq" id="WP_339969527.1">
    <property type="nucleotide sequence ID" value="NZ_JAWMWG010000001.1"/>
</dbReference>
<sequence length="61" mass="7427">MALPSNYYRKKLRGLRRIWKKELRYLNELADESDNDIEIPAPLIIPFTGKTRKFKQKYRNE</sequence>